<evidence type="ECO:0000256" key="1">
    <source>
        <dbReference type="SAM" id="Phobius"/>
    </source>
</evidence>
<feature type="transmembrane region" description="Helical" evidence="1">
    <location>
        <begin position="60"/>
        <end position="78"/>
    </location>
</feature>
<dbReference type="Proteomes" id="UP000095009">
    <property type="component" value="Unassembled WGS sequence"/>
</dbReference>
<dbReference type="GO" id="GO:0005789">
    <property type="term" value="C:endoplasmic reticulum membrane"/>
    <property type="evidence" value="ECO:0007669"/>
    <property type="project" value="TreeGrafter"/>
</dbReference>
<organism evidence="2 3">
    <name type="scientific">Nadsonia fulvescens var. elongata DSM 6958</name>
    <dbReference type="NCBI Taxonomy" id="857566"/>
    <lineage>
        <taxon>Eukaryota</taxon>
        <taxon>Fungi</taxon>
        <taxon>Dikarya</taxon>
        <taxon>Ascomycota</taxon>
        <taxon>Saccharomycotina</taxon>
        <taxon>Dipodascomycetes</taxon>
        <taxon>Dipodascales</taxon>
        <taxon>Dipodascales incertae sedis</taxon>
        <taxon>Nadsonia</taxon>
    </lineage>
</organism>
<accession>A0A1E3PKY5</accession>
<evidence type="ECO:0000313" key="3">
    <source>
        <dbReference type="Proteomes" id="UP000095009"/>
    </source>
</evidence>
<keyword evidence="3" id="KW-1185">Reference proteome</keyword>
<dbReference type="STRING" id="857566.A0A1E3PKY5"/>
<evidence type="ECO:0000313" key="2">
    <source>
        <dbReference type="EMBL" id="ODQ66101.1"/>
    </source>
</evidence>
<feature type="transmembrane region" description="Helical" evidence="1">
    <location>
        <begin position="7"/>
        <end position="28"/>
    </location>
</feature>
<keyword evidence="1" id="KW-0812">Transmembrane</keyword>
<dbReference type="GO" id="GO:0051082">
    <property type="term" value="F:unfolded protein binding"/>
    <property type="evidence" value="ECO:0007669"/>
    <property type="project" value="TreeGrafter"/>
</dbReference>
<sequence>MPTSASSFASGLILVATSFGLGALYSSWPYDFYTLWTTNPTPESFALSLRHYQQWAELPMYLYHVMHTVIFIGLVGFIVKLYKPSESNKLFDGGSLFLYMIGVAIYLTNLRRGVQSAVAGTWGEVDEATGINVIAASQVMIVFVLLGVLGLQLGQFWAEHEDSVNLKKYREAEAEAEAEASKGASKPKKDSKKNK</sequence>
<dbReference type="EMBL" id="KV454409">
    <property type="protein sequence ID" value="ODQ66101.1"/>
    <property type="molecule type" value="Genomic_DNA"/>
</dbReference>
<name>A0A1E3PKY5_9ASCO</name>
<protein>
    <submittedName>
        <fullName evidence="2">Shr3 amino acid permease chaperone</fullName>
    </submittedName>
</protein>
<dbReference type="AlphaFoldDB" id="A0A1E3PKY5"/>
<keyword evidence="1" id="KW-1133">Transmembrane helix</keyword>
<dbReference type="PIRSF" id="PIRSF029187">
    <property type="entry name" value="Shr3_AAP_chap"/>
    <property type="match status" value="1"/>
</dbReference>
<proteinExistence type="predicted"/>
<dbReference type="InterPro" id="IPR013248">
    <property type="entry name" value="Psh3/Shr3"/>
</dbReference>
<dbReference type="OrthoDB" id="5229808at2759"/>
<feature type="transmembrane region" description="Helical" evidence="1">
    <location>
        <begin position="90"/>
        <end position="108"/>
    </location>
</feature>
<keyword evidence="1" id="KW-0472">Membrane</keyword>
<dbReference type="GO" id="GO:0006888">
    <property type="term" value="P:endoplasmic reticulum to Golgi vesicle-mediated transport"/>
    <property type="evidence" value="ECO:0007669"/>
    <property type="project" value="TreeGrafter"/>
</dbReference>
<feature type="transmembrane region" description="Helical" evidence="1">
    <location>
        <begin position="128"/>
        <end position="151"/>
    </location>
</feature>
<gene>
    <name evidence="2" type="ORF">NADFUDRAFT_46634</name>
</gene>
<dbReference type="PANTHER" id="PTHR28228:SF1">
    <property type="entry name" value="SECRETORY COMPONENT PROTEIN SHR3"/>
    <property type="match status" value="1"/>
</dbReference>
<reference evidence="2 3" key="1">
    <citation type="journal article" date="2016" name="Proc. Natl. Acad. Sci. U.S.A.">
        <title>Comparative genomics of biotechnologically important yeasts.</title>
        <authorList>
            <person name="Riley R."/>
            <person name="Haridas S."/>
            <person name="Wolfe K.H."/>
            <person name="Lopes M.R."/>
            <person name="Hittinger C.T."/>
            <person name="Goeker M."/>
            <person name="Salamov A.A."/>
            <person name="Wisecaver J.H."/>
            <person name="Long T.M."/>
            <person name="Calvey C.H."/>
            <person name="Aerts A.L."/>
            <person name="Barry K.W."/>
            <person name="Choi C."/>
            <person name="Clum A."/>
            <person name="Coughlan A.Y."/>
            <person name="Deshpande S."/>
            <person name="Douglass A.P."/>
            <person name="Hanson S.J."/>
            <person name="Klenk H.-P."/>
            <person name="LaButti K.M."/>
            <person name="Lapidus A."/>
            <person name="Lindquist E.A."/>
            <person name="Lipzen A.M."/>
            <person name="Meier-Kolthoff J.P."/>
            <person name="Ohm R.A."/>
            <person name="Otillar R.P."/>
            <person name="Pangilinan J.L."/>
            <person name="Peng Y."/>
            <person name="Rokas A."/>
            <person name="Rosa C.A."/>
            <person name="Scheuner C."/>
            <person name="Sibirny A.A."/>
            <person name="Slot J.C."/>
            <person name="Stielow J.B."/>
            <person name="Sun H."/>
            <person name="Kurtzman C.P."/>
            <person name="Blackwell M."/>
            <person name="Grigoriev I.V."/>
            <person name="Jeffries T.W."/>
        </authorList>
    </citation>
    <scope>NUCLEOTIDE SEQUENCE [LARGE SCALE GENOMIC DNA]</scope>
    <source>
        <strain evidence="2 3">DSM 6958</strain>
    </source>
</reference>
<dbReference type="PANTHER" id="PTHR28228">
    <property type="entry name" value="SECRETORY COMPONENT PROTEIN SHR3"/>
    <property type="match status" value="1"/>
</dbReference>
<dbReference type="SMART" id="SM00786">
    <property type="entry name" value="SHR3_chaperone"/>
    <property type="match status" value="1"/>
</dbReference>
<dbReference type="Pfam" id="PF08229">
    <property type="entry name" value="SHR3_chaperone"/>
    <property type="match status" value="1"/>
</dbReference>